<accession>A0A371DWB5</accession>
<evidence type="ECO:0000256" key="1">
    <source>
        <dbReference type="SAM" id="MobiDB-lite"/>
    </source>
</evidence>
<proteinExistence type="predicted"/>
<evidence type="ECO:0000313" key="4">
    <source>
        <dbReference type="Proteomes" id="UP000256964"/>
    </source>
</evidence>
<evidence type="ECO:0000313" key="3">
    <source>
        <dbReference type="EMBL" id="RDX56836.1"/>
    </source>
</evidence>
<keyword evidence="2" id="KW-0812">Transmembrane</keyword>
<keyword evidence="2" id="KW-1133">Transmembrane helix</keyword>
<reference evidence="3 4" key="1">
    <citation type="journal article" date="2018" name="Biotechnol. Biofuels">
        <title>Integrative visual omics of the white-rot fungus Polyporus brumalis exposes the biotechnological potential of its oxidative enzymes for delignifying raw plant biomass.</title>
        <authorList>
            <person name="Miyauchi S."/>
            <person name="Rancon A."/>
            <person name="Drula E."/>
            <person name="Hage H."/>
            <person name="Chaduli D."/>
            <person name="Favel A."/>
            <person name="Grisel S."/>
            <person name="Henrissat B."/>
            <person name="Herpoel-Gimbert I."/>
            <person name="Ruiz-Duenas F.J."/>
            <person name="Chevret D."/>
            <person name="Hainaut M."/>
            <person name="Lin J."/>
            <person name="Wang M."/>
            <person name="Pangilinan J."/>
            <person name="Lipzen A."/>
            <person name="Lesage-Meessen L."/>
            <person name="Navarro D."/>
            <person name="Riley R."/>
            <person name="Grigoriev I.V."/>
            <person name="Zhou S."/>
            <person name="Raouche S."/>
            <person name="Rosso M.N."/>
        </authorList>
    </citation>
    <scope>NUCLEOTIDE SEQUENCE [LARGE SCALE GENOMIC DNA]</scope>
    <source>
        <strain evidence="3 4">BRFM 1820</strain>
    </source>
</reference>
<keyword evidence="4" id="KW-1185">Reference proteome</keyword>
<dbReference type="OrthoDB" id="2758483at2759"/>
<name>A0A371DWB5_9APHY</name>
<feature type="transmembrane region" description="Helical" evidence="2">
    <location>
        <begin position="116"/>
        <end position="140"/>
    </location>
</feature>
<protein>
    <submittedName>
        <fullName evidence="3">Uncharacterized protein</fullName>
    </submittedName>
</protein>
<feature type="region of interest" description="Disordered" evidence="1">
    <location>
        <begin position="275"/>
        <end position="338"/>
    </location>
</feature>
<dbReference type="AlphaFoldDB" id="A0A371DWB5"/>
<gene>
    <name evidence="3" type="ORF">OH76DRAFT_1477398</name>
</gene>
<evidence type="ECO:0000256" key="2">
    <source>
        <dbReference type="SAM" id="Phobius"/>
    </source>
</evidence>
<dbReference type="EMBL" id="KZ857380">
    <property type="protein sequence ID" value="RDX56836.1"/>
    <property type="molecule type" value="Genomic_DNA"/>
</dbReference>
<feature type="region of interest" description="Disordered" evidence="1">
    <location>
        <begin position="238"/>
        <end position="262"/>
    </location>
</feature>
<keyword evidence="2" id="KW-0472">Membrane</keyword>
<dbReference type="Proteomes" id="UP000256964">
    <property type="component" value="Unassembled WGS sequence"/>
</dbReference>
<organism evidence="3 4">
    <name type="scientific">Lentinus brumalis</name>
    <dbReference type="NCBI Taxonomy" id="2498619"/>
    <lineage>
        <taxon>Eukaryota</taxon>
        <taxon>Fungi</taxon>
        <taxon>Dikarya</taxon>
        <taxon>Basidiomycota</taxon>
        <taxon>Agaricomycotina</taxon>
        <taxon>Agaricomycetes</taxon>
        <taxon>Polyporales</taxon>
        <taxon>Polyporaceae</taxon>
        <taxon>Lentinus</taxon>
    </lineage>
</organism>
<sequence>MAGTLLLTILNPPYTVMLVLRSVPRRAHLLLSGSASLGRQVPDAHLLAQSSWISRFDQHHRRALPASQHKDLNTSMALTVSESIVGIAAGPPIFALPWSLLPNLREVVLSVLSCRLLRVLALLCLLGFILWFACCIVNTLGVPQPTSPALEFVESLNKEIRGRAFTPDASFDNSGSSSDHSDEECDVVPVVCGLAILDGTIVIPKAALDTVPAVPLRLNSLSPLLPQLDEVDLLQASLPTDGNEEGSGVDSESTRMASAEAPPSYLEAARLEEARDDASLPEPSDTSSATAQHRSKHRLPLLLLRRNNDEPSTRCGTRTSMGGEVGDVRRSGLCSQAS</sequence>